<dbReference type="PANTHER" id="PTHR42815:SF2">
    <property type="entry name" value="FAD-BINDING, PUTATIVE (AFU_ORTHOLOGUE AFUA_6G07600)-RELATED"/>
    <property type="match status" value="1"/>
</dbReference>
<accession>A0A7X4RTI9</accession>
<comment type="caution">
    <text evidence="2">The sequence shown here is derived from an EMBL/GenBank/DDBJ whole genome shotgun (WGS) entry which is preliminary data.</text>
</comment>
<dbReference type="NCBIfam" id="TIGR04025">
    <property type="entry name" value="PPOX_FMN_DR2398"/>
    <property type="match status" value="1"/>
</dbReference>
<dbReference type="InterPro" id="IPR024029">
    <property type="entry name" value="Pyridox_Oxase_FMN-dep"/>
</dbReference>
<dbReference type="Pfam" id="PF01243">
    <property type="entry name" value="PNPOx_N"/>
    <property type="match status" value="1"/>
</dbReference>
<dbReference type="InterPro" id="IPR012349">
    <property type="entry name" value="Split_barrel_FMN-bd"/>
</dbReference>
<dbReference type="InterPro" id="IPR011576">
    <property type="entry name" value="Pyridox_Oxase_N"/>
</dbReference>
<evidence type="ECO:0000313" key="3">
    <source>
        <dbReference type="Proteomes" id="UP000462621"/>
    </source>
</evidence>
<organism evidence="2 3">
    <name type="scientific">Vibrio eleionomae</name>
    <dbReference type="NCBI Taxonomy" id="2653505"/>
    <lineage>
        <taxon>Bacteria</taxon>
        <taxon>Pseudomonadati</taxon>
        <taxon>Pseudomonadota</taxon>
        <taxon>Gammaproteobacteria</taxon>
        <taxon>Vibrionales</taxon>
        <taxon>Vibrionaceae</taxon>
        <taxon>Vibrio</taxon>
    </lineage>
</organism>
<keyword evidence="3" id="KW-1185">Reference proteome</keyword>
<dbReference type="Gene3D" id="2.30.110.10">
    <property type="entry name" value="Electron Transport, Fmn-binding Protein, Chain A"/>
    <property type="match status" value="1"/>
</dbReference>
<name>A0A7X4RTI9_9VIBR</name>
<protein>
    <submittedName>
        <fullName evidence="2">Pyridoxamine 5'-phosphate oxidase family protein</fullName>
    </submittedName>
</protein>
<proteinExistence type="predicted"/>
<dbReference type="PANTHER" id="PTHR42815">
    <property type="entry name" value="FAD-BINDING, PUTATIVE (AFU_ORTHOLOGUE AFUA_6G07600)-RELATED"/>
    <property type="match status" value="1"/>
</dbReference>
<feature type="domain" description="Pyridoxamine 5'-phosphate oxidase N-terminal" evidence="1">
    <location>
        <begin position="30"/>
        <end position="150"/>
    </location>
</feature>
<reference evidence="2 3" key="1">
    <citation type="submission" date="2019-10" db="EMBL/GenBank/DDBJ databases">
        <title>Vibrio sp. nov. isolated from a shrimp pond.</title>
        <authorList>
            <person name="Gomez-Gil B."/>
            <person name="Enciso-Ibarra J."/>
            <person name="Enciso-Ibarra K."/>
            <person name="Bolan-Mejia C."/>
        </authorList>
    </citation>
    <scope>NUCLEOTIDE SEQUENCE [LARGE SCALE GENOMIC DNA]</scope>
    <source>
        <strain evidence="2 3">CAIM 722</strain>
    </source>
</reference>
<dbReference type="Proteomes" id="UP000462621">
    <property type="component" value="Unassembled WGS sequence"/>
</dbReference>
<sequence length="188" mass="21177">MSRIDSLEKLAELYPQPHPLAVKKAIDHIDPHTQTFIEHSPLCIIASRDNEGFLDTSPRGGLPGFVKVLDEHTIAFPDSAGNNRIDTLKNLVEDPHISLLFLIPGIKEVVRVKGTATLHTDEDLRNQCLDGNKPGKLVVKINVHKTYFHCPKALLLAKVWEADAQIERDFLPNMLQIIKDQLHMNDEE</sequence>
<dbReference type="RefSeq" id="WP_161153581.1">
    <property type="nucleotide sequence ID" value="NZ_WEKT01000004.1"/>
</dbReference>
<gene>
    <name evidence="2" type="ORF">F9817_03505</name>
</gene>
<dbReference type="EMBL" id="WEKT01000004">
    <property type="protein sequence ID" value="MZI92272.1"/>
    <property type="molecule type" value="Genomic_DNA"/>
</dbReference>
<dbReference type="SUPFAM" id="SSF50475">
    <property type="entry name" value="FMN-binding split barrel"/>
    <property type="match status" value="1"/>
</dbReference>
<dbReference type="AlphaFoldDB" id="A0A7X4RTI9"/>
<evidence type="ECO:0000313" key="2">
    <source>
        <dbReference type="EMBL" id="MZI92272.1"/>
    </source>
</evidence>
<evidence type="ECO:0000259" key="1">
    <source>
        <dbReference type="Pfam" id="PF01243"/>
    </source>
</evidence>